<comment type="caution">
    <text evidence="7">The sequence shown here is derived from an EMBL/GenBank/DDBJ whole genome shotgun (WGS) entry which is preliminary data.</text>
</comment>
<evidence type="ECO:0000256" key="2">
    <source>
        <dbReference type="ARBA" id="ARBA00022670"/>
    </source>
</evidence>
<keyword evidence="2" id="KW-0645">Protease</keyword>
<reference evidence="7 8" key="1">
    <citation type="submission" date="2013-02" db="EMBL/GenBank/DDBJ databases">
        <title>Draft Genome Sequence of Streptomyces aurantiacus, Which Produces Setomimycin.</title>
        <authorList>
            <person name="Gruening B.A."/>
            <person name="Praeg A."/>
            <person name="Erxleben A."/>
            <person name="Guenther S."/>
            <person name="Mueller M."/>
        </authorList>
    </citation>
    <scope>NUCLEOTIDE SEQUENCE [LARGE SCALE GENOMIC DNA]</scope>
    <source>
        <strain evidence="7 8">JA 4570</strain>
    </source>
</reference>
<organism evidence="7 8">
    <name type="scientific">Streptomyces aurantiacus JA 4570</name>
    <dbReference type="NCBI Taxonomy" id="1286094"/>
    <lineage>
        <taxon>Bacteria</taxon>
        <taxon>Bacillati</taxon>
        <taxon>Actinomycetota</taxon>
        <taxon>Actinomycetes</taxon>
        <taxon>Kitasatosporales</taxon>
        <taxon>Streptomycetaceae</taxon>
        <taxon>Streptomyces</taxon>
        <taxon>Streptomyces aurantiacus group</taxon>
    </lineage>
</organism>
<keyword evidence="8" id="KW-1185">Reference proteome</keyword>
<dbReference type="EMBL" id="AOPZ01000361">
    <property type="protein sequence ID" value="EPH40841.1"/>
    <property type="molecule type" value="Genomic_DNA"/>
</dbReference>
<name>S3ZAU8_9ACTN</name>
<gene>
    <name evidence="7" type="ORF">STRAU_6056</name>
</gene>
<evidence type="ECO:0000256" key="4">
    <source>
        <dbReference type="ARBA" id="ARBA00022807"/>
    </source>
</evidence>
<evidence type="ECO:0000256" key="5">
    <source>
        <dbReference type="SAM" id="MobiDB-lite"/>
    </source>
</evidence>
<accession>S3ZAU8</accession>
<feature type="domain" description="NlpC/P60" evidence="6">
    <location>
        <begin position="345"/>
        <end position="516"/>
    </location>
</feature>
<dbReference type="GO" id="GO:0008234">
    <property type="term" value="F:cysteine-type peptidase activity"/>
    <property type="evidence" value="ECO:0007669"/>
    <property type="project" value="UniProtKB-KW"/>
</dbReference>
<dbReference type="PROSITE" id="PS51935">
    <property type="entry name" value="NLPC_P60"/>
    <property type="match status" value="1"/>
</dbReference>
<dbReference type="PATRIC" id="fig|1286094.4.peg.5984"/>
<dbReference type="Proteomes" id="UP000014629">
    <property type="component" value="Unassembled WGS sequence"/>
</dbReference>
<evidence type="ECO:0000313" key="7">
    <source>
        <dbReference type="EMBL" id="EPH40841.1"/>
    </source>
</evidence>
<dbReference type="SUPFAM" id="SSF49899">
    <property type="entry name" value="Concanavalin A-like lectins/glucanases"/>
    <property type="match status" value="1"/>
</dbReference>
<evidence type="ECO:0000256" key="1">
    <source>
        <dbReference type="ARBA" id="ARBA00007074"/>
    </source>
</evidence>
<dbReference type="InterPro" id="IPR038765">
    <property type="entry name" value="Papain-like_cys_pep_sf"/>
</dbReference>
<protein>
    <recommendedName>
        <fullName evidence="6">NlpC/P60 domain-containing protein</fullName>
    </recommendedName>
</protein>
<dbReference type="Gene3D" id="3.90.1720.10">
    <property type="entry name" value="endopeptidase domain like (from Nostoc punctiforme)"/>
    <property type="match status" value="1"/>
</dbReference>
<dbReference type="SUPFAM" id="SSF54001">
    <property type="entry name" value="Cysteine proteinases"/>
    <property type="match status" value="1"/>
</dbReference>
<dbReference type="GO" id="GO:0006508">
    <property type="term" value="P:proteolysis"/>
    <property type="evidence" value="ECO:0007669"/>
    <property type="project" value="UniProtKB-KW"/>
</dbReference>
<sequence>MVLDDQNAYPRPVGALSAEPVAGPPQMLQVSDGSGLLATFTAGAKTVTVRGQRRTFTERKRPFVDSFARTVSSGWGQSPGGGTWLNLAGSDALFSVDGSQGVIVNDTANTGRYASVNDGDIADVSASCKVTASKTATGATTSIAMTFGYVDSSNHYRARLLINTTGTVQLALEKTVGGTTTTLGSAATVGSGFTAGQWWHIRVQRTGSTVRCRAWLDGTAEPSVWLHSATDTALPTGRVGLRSFASTGSTAMPFNTLVDEVAVDSAVWANPPTVTHDTWVRVLNAPFNGTWTTGLANRVRAWSADSTPDVLAYAMMYVTGAPAVTSPALDGRKVFGEAQYGPLKPDGTRSEFSDWNDYIGVPWTYPNGETRGFPHGEITVSGCLDCSGFVRTVYGRHLGIPMVFDQNFDGINLPRRTRDIGPSGPGVLIQDSTGVPPPLAGMHPGDVVLFDADQSEPVEGQIDHNGIYLGQDPSGNHRFISSRKVVSGPTFSDLGGPSTLNGTGTYAKRLRKIRRF</sequence>
<keyword evidence="3" id="KW-0378">Hydrolase</keyword>
<comment type="similarity">
    <text evidence="1">Belongs to the peptidase C40 family.</text>
</comment>
<keyword evidence="4" id="KW-0788">Thiol protease</keyword>
<dbReference type="InterPro" id="IPR013320">
    <property type="entry name" value="ConA-like_dom_sf"/>
</dbReference>
<evidence type="ECO:0000256" key="3">
    <source>
        <dbReference type="ARBA" id="ARBA00022801"/>
    </source>
</evidence>
<dbReference type="Pfam" id="PF00877">
    <property type="entry name" value="NLPC_P60"/>
    <property type="match status" value="1"/>
</dbReference>
<proteinExistence type="inferred from homology"/>
<evidence type="ECO:0000313" key="8">
    <source>
        <dbReference type="Proteomes" id="UP000014629"/>
    </source>
</evidence>
<feature type="region of interest" description="Disordered" evidence="5">
    <location>
        <begin position="1"/>
        <end position="20"/>
    </location>
</feature>
<evidence type="ECO:0000259" key="6">
    <source>
        <dbReference type="PROSITE" id="PS51935"/>
    </source>
</evidence>
<dbReference type="Gene3D" id="2.60.120.560">
    <property type="entry name" value="Exo-inulinase, domain 1"/>
    <property type="match status" value="1"/>
</dbReference>
<dbReference type="InterPro" id="IPR000064">
    <property type="entry name" value="NLP_P60_dom"/>
</dbReference>
<dbReference type="AlphaFoldDB" id="S3ZAU8"/>